<keyword evidence="6 8" id="KW-0460">Magnesium</keyword>
<dbReference type="InterPro" id="IPR029060">
    <property type="entry name" value="PIN-like_dom_sf"/>
</dbReference>
<dbReference type="OrthoDB" id="9804823at2"/>
<dbReference type="Proteomes" id="UP000306223">
    <property type="component" value="Unassembled WGS sequence"/>
</dbReference>
<dbReference type="GO" id="GO:0016787">
    <property type="term" value="F:hydrolase activity"/>
    <property type="evidence" value="ECO:0007669"/>
    <property type="project" value="UniProtKB-KW"/>
</dbReference>
<evidence type="ECO:0000259" key="9">
    <source>
        <dbReference type="Pfam" id="PF01850"/>
    </source>
</evidence>
<feature type="binding site" evidence="8">
    <location>
        <position position="5"/>
    </location>
    <ligand>
        <name>Mg(2+)</name>
        <dbReference type="ChEBI" id="CHEBI:18420"/>
    </ligand>
</feature>
<comment type="cofactor">
    <cofactor evidence="1 8">
        <name>Mg(2+)</name>
        <dbReference type="ChEBI" id="CHEBI:18420"/>
    </cofactor>
</comment>
<keyword evidence="3 8" id="KW-0540">Nuclease</keyword>
<dbReference type="Gene3D" id="3.40.50.1010">
    <property type="entry name" value="5'-nuclease"/>
    <property type="match status" value="1"/>
</dbReference>
<dbReference type="EMBL" id="SUNH01000043">
    <property type="protein sequence ID" value="TJZ79834.1"/>
    <property type="molecule type" value="Genomic_DNA"/>
</dbReference>
<proteinExistence type="inferred from homology"/>
<comment type="similarity">
    <text evidence="7 8">Belongs to the PINc/VapC protein family.</text>
</comment>
<dbReference type="InterPro" id="IPR022907">
    <property type="entry name" value="VapC_family"/>
</dbReference>
<evidence type="ECO:0000256" key="2">
    <source>
        <dbReference type="ARBA" id="ARBA00022649"/>
    </source>
</evidence>
<dbReference type="InterPro" id="IPR002716">
    <property type="entry name" value="PIN_dom"/>
</dbReference>
<comment type="caution">
    <text evidence="10">The sequence shown here is derived from an EMBL/GenBank/DDBJ whole genome shotgun (WGS) entry which is preliminary data.</text>
</comment>
<name>A0A4U0QUC0_9RHOB</name>
<dbReference type="HAMAP" id="MF_00265">
    <property type="entry name" value="VapC_Nob1"/>
    <property type="match status" value="1"/>
</dbReference>
<dbReference type="GO" id="GO:0000287">
    <property type="term" value="F:magnesium ion binding"/>
    <property type="evidence" value="ECO:0007669"/>
    <property type="project" value="UniProtKB-UniRule"/>
</dbReference>
<keyword evidence="4 8" id="KW-0479">Metal-binding</keyword>
<evidence type="ECO:0000256" key="1">
    <source>
        <dbReference type="ARBA" id="ARBA00001946"/>
    </source>
</evidence>
<gene>
    <name evidence="8" type="primary">vapC</name>
    <name evidence="10" type="ORF">FA740_17985</name>
</gene>
<evidence type="ECO:0000256" key="5">
    <source>
        <dbReference type="ARBA" id="ARBA00022801"/>
    </source>
</evidence>
<evidence type="ECO:0000256" key="6">
    <source>
        <dbReference type="ARBA" id="ARBA00022842"/>
    </source>
</evidence>
<dbReference type="EC" id="3.1.-.-" evidence="8"/>
<keyword evidence="8" id="KW-0800">Toxin</keyword>
<dbReference type="CDD" id="cd18731">
    <property type="entry name" value="PIN_NgFitB-like"/>
    <property type="match status" value="1"/>
</dbReference>
<comment type="function">
    <text evidence="8">Toxic component of a toxin-antitoxin (TA) system. An RNase.</text>
</comment>
<reference evidence="10 11" key="1">
    <citation type="submission" date="2019-04" db="EMBL/GenBank/DDBJ databases">
        <authorList>
            <person name="Li J."/>
        </authorList>
    </citation>
    <scope>NUCLEOTIDE SEQUENCE [LARGE SCALE GENOMIC DNA]</scope>
    <source>
        <strain evidence="10 11">CCTCC AB2016182</strain>
    </source>
</reference>
<keyword evidence="11" id="KW-1185">Reference proteome</keyword>
<protein>
    <recommendedName>
        <fullName evidence="8">Ribonuclease VapC</fullName>
        <shortName evidence="8">RNase VapC</shortName>
        <ecNumber evidence="8">3.1.-.-</ecNumber>
    </recommendedName>
    <alternativeName>
        <fullName evidence="8">Toxin VapC</fullName>
    </alternativeName>
</protein>
<evidence type="ECO:0000256" key="3">
    <source>
        <dbReference type="ARBA" id="ARBA00022722"/>
    </source>
</evidence>
<feature type="binding site" evidence="8">
    <location>
        <position position="104"/>
    </location>
    <ligand>
        <name>Mg(2+)</name>
        <dbReference type="ChEBI" id="CHEBI:18420"/>
    </ligand>
</feature>
<dbReference type="AlphaFoldDB" id="A0A4U0QUC0"/>
<sequence>MIIVDTNVVSELLRPEPEPRVERWLSQQDGQTVYLTAISEAELRHGLAIMPAGKRRTALMDAVDNILREDMAGRILPFDSAAAQSYAIIAAGRRAAGRPIMQADCQIAAIAHAHGAPVATRNTPDFEGCGIDLINPWNAE</sequence>
<evidence type="ECO:0000256" key="7">
    <source>
        <dbReference type="ARBA" id="ARBA00038093"/>
    </source>
</evidence>
<dbReference type="Pfam" id="PF01850">
    <property type="entry name" value="PIN"/>
    <property type="match status" value="1"/>
</dbReference>
<dbReference type="GO" id="GO:0090729">
    <property type="term" value="F:toxin activity"/>
    <property type="evidence" value="ECO:0007669"/>
    <property type="project" value="UniProtKB-KW"/>
</dbReference>
<accession>A0A4U0QUC0</accession>
<feature type="domain" description="PIN" evidence="9">
    <location>
        <begin position="2"/>
        <end position="123"/>
    </location>
</feature>
<dbReference type="InterPro" id="IPR050556">
    <property type="entry name" value="Type_II_TA_system_RNase"/>
</dbReference>
<evidence type="ECO:0000256" key="4">
    <source>
        <dbReference type="ARBA" id="ARBA00022723"/>
    </source>
</evidence>
<dbReference type="PANTHER" id="PTHR33653:SF1">
    <property type="entry name" value="RIBONUCLEASE VAPC2"/>
    <property type="match status" value="1"/>
</dbReference>
<keyword evidence="2 8" id="KW-1277">Toxin-antitoxin system</keyword>
<evidence type="ECO:0000313" key="11">
    <source>
        <dbReference type="Proteomes" id="UP000306223"/>
    </source>
</evidence>
<dbReference type="RefSeq" id="WP_136858210.1">
    <property type="nucleotide sequence ID" value="NZ_SUNH01000043.1"/>
</dbReference>
<dbReference type="SUPFAM" id="SSF88723">
    <property type="entry name" value="PIN domain-like"/>
    <property type="match status" value="1"/>
</dbReference>
<dbReference type="PANTHER" id="PTHR33653">
    <property type="entry name" value="RIBONUCLEASE VAPC2"/>
    <property type="match status" value="1"/>
</dbReference>
<evidence type="ECO:0000256" key="8">
    <source>
        <dbReference type="HAMAP-Rule" id="MF_00265"/>
    </source>
</evidence>
<dbReference type="GO" id="GO:0004540">
    <property type="term" value="F:RNA nuclease activity"/>
    <property type="evidence" value="ECO:0007669"/>
    <property type="project" value="InterPro"/>
</dbReference>
<organism evidence="10 11">
    <name type="scientific">Paracoccus hibiscisoli</name>
    <dbReference type="NCBI Taxonomy" id="2023261"/>
    <lineage>
        <taxon>Bacteria</taxon>
        <taxon>Pseudomonadati</taxon>
        <taxon>Pseudomonadota</taxon>
        <taxon>Alphaproteobacteria</taxon>
        <taxon>Rhodobacterales</taxon>
        <taxon>Paracoccaceae</taxon>
        <taxon>Paracoccus</taxon>
    </lineage>
</organism>
<evidence type="ECO:0000313" key="10">
    <source>
        <dbReference type="EMBL" id="TJZ79834.1"/>
    </source>
</evidence>
<keyword evidence="5 8" id="KW-0378">Hydrolase</keyword>